<evidence type="ECO:0000313" key="4">
    <source>
        <dbReference type="EMBL" id="KDO30130.1"/>
    </source>
</evidence>
<dbReference type="OrthoDB" id="2017893at2759"/>
<dbReference type="CDD" id="cd19757">
    <property type="entry name" value="Bbox1"/>
    <property type="match status" value="1"/>
</dbReference>
<dbReference type="InterPro" id="IPR000315">
    <property type="entry name" value="Znf_B-box"/>
</dbReference>
<dbReference type="GO" id="GO:0008270">
    <property type="term" value="F:zinc ion binding"/>
    <property type="evidence" value="ECO:0007669"/>
    <property type="project" value="UniProtKB-KW"/>
</dbReference>
<reference evidence="4 5" key="1">
    <citation type="journal article" date="2013" name="PLoS Genet.">
        <title>Distinctive expansion of potential virulence genes in the genome of the oomycete fish pathogen Saprolegnia parasitica.</title>
        <authorList>
            <person name="Jiang R.H."/>
            <person name="de Bruijn I."/>
            <person name="Haas B.J."/>
            <person name="Belmonte R."/>
            <person name="Lobach L."/>
            <person name="Christie J."/>
            <person name="van den Ackerveken G."/>
            <person name="Bottin A."/>
            <person name="Bulone V."/>
            <person name="Diaz-Moreno S.M."/>
            <person name="Dumas B."/>
            <person name="Fan L."/>
            <person name="Gaulin E."/>
            <person name="Govers F."/>
            <person name="Grenville-Briggs L.J."/>
            <person name="Horner N.R."/>
            <person name="Levin J.Z."/>
            <person name="Mammella M."/>
            <person name="Meijer H.J."/>
            <person name="Morris P."/>
            <person name="Nusbaum C."/>
            <person name="Oome S."/>
            <person name="Phillips A.J."/>
            <person name="van Rooyen D."/>
            <person name="Rzeszutek E."/>
            <person name="Saraiva M."/>
            <person name="Secombes C.J."/>
            <person name="Seidl M.F."/>
            <person name="Snel B."/>
            <person name="Stassen J.H."/>
            <person name="Sykes S."/>
            <person name="Tripathy S."/>
            <person name="van den Berg H."/>
            <person name="Vega-Arreguin J.C."/>
            <person name="Wawra S."/>
            <person name="Young S.K."/>
            <person name="Zeng Q."/>
            <person name="Dieguez-Uribeondo J."/>
            <person name="Russ C."/>
            <person name="Tyler B.M."/>
            <person name="van West P."/>
        </authorList>
    </citation>
    <scope>NUCLEOTIDE SEQUENCE [LARGE SCALE GENOMIC DNA]</scope>
    <source>
        <strain evidence="4 5">CBS 223.65</strain>
    </source>
</reference>
<sequence length="914" mass="102409">MASGDDDPFSAAYNWRVPDDDDDAAVDAALVCDECAKRAARYHCEDCHQTLCFNCADAIHLIPALSTHAIRHVRVGDVGYVAPARDDLPKIARRAPPPAIAKLEPHGFTFGQHVVFRDRDLGHGLLFGLALTQTSDQPRMGPCNGQFVRVLWLRGVVPLPNRSYLASLTFPGQASWPVPMTAHVSLYHAYRMAVLAEKTARKLWRREKYAGRLRRLRDQKAFPSDAVLDEILQLVDADAGGVTLQHMAHDRFLAALMSGTYLDGDETETETDAPYPPTTRARLVLCAAASLERPADVARRYLDNVIRHMVDLYVGYAWTSWRSFVAAGRERDRQALRNATAIVLQRWVRRVWRRRHEERLKQSRSSGLSALEALQRFQNRQAAVVRMGDIWAKTQRRLRRYGVVTWKRISDEIQARTPMPQIEAAWHPGLGIRLVKLPKAYAAMKSDGSLGIEDIAKYKQFRLNHAGPTAVSFWIVRDRILIGEYPHGVAFPDKKRKTTERAASRDDALACILLEQIGTFVSLMAFDELRAFEAALDPPATPATTPDGPFGYETQLLERHAKLTAELDRAVAAAQKYVTSAAKSVQQVATYVARCLCNKIARYCEQAERDPSTDDFVRDLLFKKKSAADANLNTALANKARLQPIRILRCPLPPRSATPEADVLHVLNQLETCLRDGENLYIFSRQGRGRAGMVAALLLGRLYGLSAQQALERTQRCHDAQKAVAGLASTRLVSAPESLDQIRLVHQVLASTATIYEPVATYDGDAYLVLRRQRPGLAIQSFVAAQGFMVDEFPSPAQRAADHAALQAANRIALKEKRALQLRVRRAMEGVERQAMGVQEDYSRHELPIWSARLEMKAEEADSRRRWRILLQHAEHVGMLAEDVRIEWPQDRPPPPPIPVDPSTDVATSPRRMS</sequence>
<accession>A0A067CLP5</accession>
<dbReference type="EMBL" id="KK583203">
    <property type="protein sequence ID" value="KDO30130.1"/>
    <property type="molecule type" value="Genomic_DNA"/>
</dbReference>
<keyword evidence="5" id="KW-1185">Reference proteome</keyword>
<organism evidence="4 5">
    <name type="scientific">Saprolegnia parasitica (strain CBS 223.65)</name>
    <dbReference type="NCBI Taxonomy" id="695850"/>
    <lineage>
        <taxon>Eukaryota</taxon>
        <taxon>Sar</taxon>
        <taxon>Stramenopiles</taxon>
        <taxon>Oomycota</taxon>
        <taxon>Saprolegniomycetes</taxon>
        <taxon>Saprolegniales</taxon>
        <taxon>Saprolegniaceae</taxon>
        <taxon>Saprolegnia</taxon>
    </lineage>
</organism>
<name>A0A067CLP5_SAPPC</name>
<protein>
    <recommendedName>
        <fullName evidence="3">B box-type domain-containing protein</fullName>
    </recommendedName>
</protein>
<dbReference type="Proteomes" id="UP000030745">
    <property type="component" value="Unassembled WGS sequence"/>
</dbReference>
<feature type="domain" description="B box-type" evidence="3">
    <location>
        <begin position="27"/>
        <end position="73"/>
    </location>
</feature>
<dbReference type="VEuPathDB" id="FungiDB:SPRG_05322"/>
<dbReference type="OMA" id="PIRILRC"/>
<evidence type="ECO:0000313" key="5">
    <source>
        <dbReference type="Proteomes" id="UP000030745"/>
    </source>
</evidence>
<dbReference type="RefSeq" id="XP_012199308.1">
    <property type="nucleotide sequence ID" value="XM_012343918.1"/>
</dbReference>
<dbReference type="GeneID" id="24127720"/>
<evidence type="ECO:0000256" key="2">
    <source>
        <dbReference type="SAM" id="MobiDB-lite"/>
    </source>
</evidence>
<evidence type="ECO:0000256" key="1">
    <source>
        <dbReference type="PROSITE-ProRule" id="PRU00024"/>
    </source>
</evidence>
<dbReference type="AlphaFoldDB" id="A0A067CLP5"/>
<feature type="region of interest" description="Disordered" evidence="2">
    <location>
        <begin position="887"/>
        <end position="914"/>
    </location>
</feature>
<keyword evidence="1" id="KW-0863">Zinc-finger</keyword>
<dbReference type="SUPFAM" id="SSF52799">
    <property type="entry name" value="(Phosphotyrosine protein) phosphatases II"/>
    <property type="match status" value="1"/>
</dbReference>
<keyword evidence="1" id="KW-0479">Metal-binding</keyword>
<dbReference type="KEGG" id="spar:SPRG_05322"/>
<dbReference type="InterPro" id="IPR029021">
    <property type="entry name" value="Prot-tyrosine_phosphatase-like"/>
</dbReference>
<dbReference type="PROSITE" id="PS50119">
    <property type="entry name" value="ZF_BBOX"/>
    <property type="match status" value="1"/>
</dbReference>
<feature type="compositionally biased region" description="Pro residues" evidence="2">
    <location>
        <begin position="891"/>
        <end position="900"/>
    </location>
</feature>
<dbReference type="Gene3D" id="3.90.190.10">
    <property type="entry name" value="Protein tyrosine phosphatase superfamily"/>
    <property type="match status" value="1"/>
</dbReference>
<proteinExistence type="predicted"/>
<evidence type="ECO:0000259" key="3">
    <source>
        <dbReference type="PROSITE" id="PS50119"/>
    </source>
</evidence>
<keyword evidence="1" id="KW-0862">Zinc</keyword>
<gene>
    <name evidence="4" type="ORF">SPRG_05322</name>
</gene>